<dbReference type="InterPro" id="IPR005122">
    <property type="entry name" value="Uracil-DNA_glycosylase-like"/>
</dbReference>
<evidence type="ECO:0000256" key="3">
    <source>
        <dbReference type="ARBA" id="ARBA00023204"/>
    </source>
</evidence>
<feature type="compositionally biased region" description="Pro residues" evidence="4">
    <location>
        <begin position="33"/>
        <end position="53"/>
    </location>
</feature>
<keyword evidence="7" id="KW-1185">Reference proteome</keyword>
<protein>
    <submittedName>
        <fullName evidence="6">Uracil-DNA glycosylase-like protein</fullName>
    </submittedName>
</protein>
<evidence type="ECO:0000256" key="2">
    <source>
        <dbReference type="ARBA" id="ARBA00022801"/>
    </source>
</evidence>
<dbReference type="PANTHER" id="PTHR12159">
    <property type="entry name" value="G/T AND G/U MISMATCH-SPECIFIC DNA GLYCOSYLASE"/>
    <property type="match status" value="1"/>
</dbReference>
<dbReference type="AlphaFoldDB" id="A0A1Y2FPW2"/>
<dbReference type="Gene3D" id="3.40.470.10">
    <property type="entry name" value="Uracil-DNA glycosylase-like domain"/>
    <property type="match status" value="1"/>
</dbReference>
<evidence type="ECO:0000256" key="4">
    <source>
        <dbReference type="SAM" id="MobiDB-lite"/>
    </source>
</evidence>
<organism evidence="6 7">
    <name type="scientific">Leucosporidium creatinivorum</name>
    <dbReference type="NCBI Taxonomy" id="106004"/>
    <lineage>
        <taxon>Eukaryota</taxon>
        <taxon>Fungi</taxon>
        <taxon>Dikarya</taxon>
        <taxon>Basidiomycota</taxon>
        <taxon>Pucciniomycotina</taxon>
        <taxon>Microbotryomycetes</taxon>
        <taxon>Leucosporidiales</taxon>
        <taxon>Leucosporidium</taxon>
    </lineage>
</organism>
<evidence type="ECO:0000256" key="1">
    <source>
        <dbReference type="ARBA" id="ARBA00022763"/>
    </source>
</evidence>
<dbReference type="GO" id="GO:0008263">
    <property type="term" value="F:pyrimidine-specific mismatch base pair DNA N-glycosylase activity"/>
    <property type="evidence" value="ECO:0007669"/>
    <property type="project" value="TreeGrafter"/>
</dbReference>
<keyword evidence="1" id="KW-0227">DNA damage</keyword>
<keyword evidence="2" id="KW-0378">Hydrolase</keyword>
<dbReference type="SUPFAM" id="SSF52141">
    <property type="entry name" value="Uracil-DNA glycosylase-like"/>
    <property type="match status" value="1"/>
</dbReference>
<dbReference type="InParanoid" id="A0A1Y2FPW2"/>
<dbReference type="STRING" id="106004.A0A1Y2FPW2"/>
<dbReference type="EMBL" id="MCGR01000015">
    <property type="protein sequence ID" value="ORY85959.1"/>
    <property type="molecule type" value="Genomic_DNA"/>
</dbReference>
<feature type="compositionally biased region" description="Basic and acidic residues" evidence="4">
    <location>
        <begin position="77"/>
        <end position="87"/>
    </location>
</feature>
<feature type="domain" description="Uracil-DNA glycosylase-like" evidence="5">
    <location>
        <begin position="125"/>
        <end position="331"/>
    </location>
</feature>
<dbReference type="Proteomes" id="UP000193467">
    <property type="component" value="Unassembled WGS sequence"/>
</dbReference>
<accession>A0A1Y2FPW2</accession>
<evidence type="ECO:0000313" key="7">
    <source>
        <dbReference type="Proteomes" id="UP000193467"/>
    </source>
</evidence>
<dbReference type="GO" id="GO:0006285">
    <property type="term" value="P:base-excision repair, AP site formation"/>
    <property type="evidence" value="ECO:0007669"/>
    <property type="project" value="InterPro"/>
</dbReference>
<proteinExistence type="predicted"/>
<evidence type="ECO:0000259" key="5">
    <source>
        <dbReference type="Pfam" id="PF03167"/>
    </source>
</evidence>
<feature type="region of interest" description="Disordered" evidence="4">
    <location>
        <begin position="421"/>
        <end position="448"/>
    </location>
</feature>
<sequence>MSAQAKAKGEGEEPTTPPNNSFRDHLARFKHSPTPPPSALTKLPSPPVSPTPLTPLKRSASKGKQKDTSATSRHFKRDTSELEVAEKEESDESKPHKKKKKAARAFAHPSVYAHLGGLTDSVRRGLDIILCGINPGVESGKTNCHYAHKTNHFWRCVHRGGFSQTLLTPEEGKNIADLTNPSMGLTNLVARPTAEAAELSMEEQEEGVPIFLAKVLACRPKVVAFAGMGVCDVLHKYLWSLPPASPTSFSPTPSTPSSDSLSPSSSKLSSRPLLPPSPASPVKQARRPARPKTACGLQPFTLSYLREDGSGERDLIYFWALPSPSGLVVRYQLTDKIVEFAKLKAFVEQLKSAPGASISLPPPPSPSLTPTPTHSAPSSPAPTSAATFDYPVESLEERMALKRAIPRPVKKVKSVKIEGKGAMKEEEGDLSEMAEAEGQGAPRAGKPGRVVTMVRLEDLNVKME</sequence>
<feature type="region of interest" description="Disordered" evidence="4">
    <location>
        <begin position="354"/>
        <end position="386"/>
    </location>
</feature>
<keyword evidence="3" id="KW-0234">DNA repair</keyword>
<feature type="compositionally biased region" description="Low complexity" evidence="4">
    <location>
        <begin position="370"/>
        <end position="386"/>
    </location>
</feature>
<feature type="region of interest" description="Disordered" evidence="4">
    <location>
        <begin position="1"/>
        <end position="104"/>
    </location>
</feature>
<dbReference type="InterPro" id="IPR015637">
    <property type="entry name" value="MUG/TDG"/>
</dbReference>
<feature type="compositionally biased region" description="Pro residues" evidence="4">
    <location>
        <begin position="360"/>
        <end position="369"/>
    </location>
</feature>
<feature type="compositionally biased region" description="Acidic residues" evidence="4">
    <location>
        <begin position="426"/>
        <end position="435"/>
    </location>
</feature>
<comment type="caution">
    <text evidence="6">The sequence shown here is derived from an EMBL/GenBank/DDBJ whole genome shotgun (WGS) entry which is preliminary data.</text>
</comment>
<evidence type="ECO:0000313" key="6">
    <source>
        <dbReference type="EMBL" id="ORY85959.1"/>
    </source>
</evidence>
<reference evidence="6 7" key="1">
    <citation type="submission" date="2016-07" db="EMBL/GenBank/DDBJ databases">
        <title>Pervasive Adenine N6-methylation of Active Genes in Fungi.</title>
        <authorList>
            <consortium name="DOE Joint Genome Institute"/>
            <person name="Mondo S.J."/>
            <person name="Dannebaum R.O."/>
            <person name="Kuo R.C."/>
            <person name="Labutti K."/>
            <person name="Haridas S."/>
            <person name="Kuo A."/>
            <person name="Salamov A."/>
            <person name="Ahrendt S.R."/>
            <person name="Lipzen A."/>
            <person name="Sullivan W."/>
            <person name="Andreopoulos W.B."/>
            <person name="Clum A."/>
            <person name="Lindquist E."/>
            <person name="Daum C."/>
            <person name="Ramamoorthy G.K."/>
            <person name="Gryganskyi A."/>
            <person name="Culley D."/>
            <person name="Magnuson J.K."/>
            <person name="James T.Y."/>
            <person name="O'Malley M.A."/>
            <person name="Stajich J.E."/>
            <person name="Spatafora J.W."/>
            <person name="Visel A."/>
            <person name="Grigoriev I.V."/>
        </authorList>
    </citation>
    <scope>NUCLEOTIDE SEQUENCE [LARGE SCALE GENOMIC DNA]</scope>
    <source>
        <strain evidence="6 7">62-1032</strain>
    </source>
</reference>
<dbReference type="Pfam" id="PF03167">
    <property type="entry name" value="UDG"/>
    <property type="match status" value="1"/>
</dbReference>
<name>A0A1Y2FPW2_9BASI</name>
<dbReference type="OrthoDB" id="565731at2759"/>
<gene>
    <name evidence="6" type="ORF">BCR35DRAFT_302560</name>
</gene>
<dbReference type="GO" id="GO:0004844">
    <property type="term" value="F:uracil DNA N-glycosylase activity"/>
    <property type="evidence" value="ECO:0007669"/>
    <property type="project" value="TreeGrafter"/>
</dbReference>
<dbReference type="PANTHER" id="PTHR12159:SF9">
    <property type="entry name" value="G_T MISMATCH-SPECIFIC THYMINE DNA GLYCOSYLASE"/>
    <property type="match status" value="1"/>
</dbReference>
<feature type="compositionally biased region" description="Low complexity" evidence="4">
    <location>
        <begin position="248"/>
        <end position="272"/>
    </location>
</feature>
<dbReference type="CDD" id="cd10028">
    <property type="entry name" value="UDG-F2_TDG_MUG"/>
    <property type="match status" value="1"/>
</dbReference>
<feature type="region of interest" description="Disordered" evidence="4">
    <location>
        <begin position="248"/>
        <end position="294"/>
    </location>
</feature>
<dbReference type="InterPro" id="IPR036895">
    <property type="entry name" value="Uracil-DNA_glycosylase-like_sf"/>
</dbReference>